<dbReference type="GO" id="GO:0020037">
    <property type="term" value="F:heme binding"/>
    <property type="evidence" value="ECO:0007669"/>
    <property type="project" value="TreeGrafter"/>
</dbReference>
<dbReference type="GO" id="GO:0043546">
    <property type="term" value="F:molybdopterin cofactor binding"/>
    <property type="evidence" value="ECO:0007669"/>
    <property type="project" value="TreeGrafter"/>
</dbReference>
<accession>A0A1Y3BGM9</accession>
<evidence type="ECO:0000313" key="3">
    <source>
        <dbReference type="Proteomes" id="UP000194236"/>
    </source>
</evidence>
<dbReference type="SUPFAM" id="SSF56524">
    <property type="entry name" value="Oxidoreductase molybdopterin-binding domain"/>
    <property type="match status" value="1"/>
</dbReference>
<dbReference type="GO" id="GO:0005739">
    <property type="term" value="C:mitochondrion"/>
    <property type="evidence" value="ECO:0007669"/>
    <property type="project" value="TreeGrafter"/>
</dbReference>
<name>A0A1Y3BGM9_EURMA</name>
<proteinExistence type="predicted"/>
<dbReference type="Proteomes" id="UP000194236">
    <property type="component" value="Unassembled WGS sequence"/>
</dbReference>
<dbReference type="InterPro" id="IPR008335">
    <property type="entry name" value="Mopterin_OxRdtase_euk"/>
</dbReference>
<dbReference type="PRINTS" id="PR00407">
    <property type="entry name" value="EUMOPTERIN"/>
</dbReference>
<dbReference type="GO" id="GO:0006790">
    <property type="term" value="P:sulfur compound metabolic process"/>
    <property type="evidence" value="ECO:0007669"/>
    <property type="project" value="TreeGrafter"/>
</dbReference>
<evidence type="ECO:0000313" key="2">
    <source>
        <dbReference type="EMBL" id="OTF78756.1"/>
    </source>
</evidence>
<dbReference type="OrthoDB" id="10051395at2759"/>
<comment type="caution">
    <text evidence="2">The sequence shown here is derived from an EMBL/GenBank/DDBJ whole genome shotgun (WGS) entry which is preliminary data.</text>
</comment>
<dbReference type="AlphaFoldDB" id="A0A1Y3BGM9"/>
<dbReference type="Gene3D" id="3.90.420.10">
    <property type="entry name" value="Oxidoreductase, molybdopterin-binding domain"/>
    <property type="match status" value="1"/>
</dbReference>
<dbReference type="GO" id="GO:0008482">
    <property type="term" value="F:sulfite oxidase activity"/>
    <property type="evidence" value="ECO:0007669"/>
    <property type="project" value="TreeGrafter"/>
</dbReference>
<protein>
    <recommendedName>
        <fullName evidence="1">Oxidoreductase molybdopterin-binding domain-containing protein</fullName>
    </recommendedName>
</protein>
<dbReference type="PANTHER" id="PTHR19372:SF7">
    <property type="entry name" value="SULFITE OXIDASE, MITOCHONDRIAL"/>
    <property type="match status" value="1"/>
</dbReference>
<keyword evidence="3" id="KW-1185">Reference proteome</keyword>
<dbReference type="InterPro" id="IPR036374">
    <property type="entry name" value="OxRdtase_Mopterin-bd_sf"/>
</dbReference>
<feature type="domain" description="Oxidoreductase molybdopterin-binding" evidence="1">
    <location>
        <begin position="1"/>
        <end position="44"/>
    </location>
</feature>
<dbReference type="InterPro" id="IPR000572">
    <property type="entry name" value="OxRdtase_Mopterin-bd_dom"/>
</dbReference>
<dbReference type="PANTHER" id="PTHR19372">
    <property type="entry name" value="SULFITE REDUCTASE"/>
    <property type="match status" value="1"/>
</dbReference>
<organism evidence="2 3">
    <name type="scientific">Euroglyphus maynei</name>
    <name type="common">Mayne's house dust mite</name>
    <dbReference type="NCBI Taxonomy" id="6958"/>
    <lineage>
        <taxon>Eukaryota</taxon>
        <taxon>Metazoa</taxon>
        <taxon>Ecdysozoa</taxon>
        <taxon>Arthropoda</taxon>
        <taxon>Chelicerata</taxon>
        <taxon>Arachnida</taxon>
        <taxon>Acari</taxon>
        <taxon>Acariformes</taxon>
        <taxon>Sarcoptiformes</taxon>
        <taxon>Astigmata</taxon>
        <taxon>Psoroptidia</taxon>
        <taxon>Analgoidea</taxon>
        <taxon>Pyroglyphidae</taxon>
        <taxon>Pyroglyphinae</taxon>
        <taxon>Euroglyphus</taxon>
    </lineage>
</organism>
<dbReference type="Pfam" id="PF00174">
    <property type="entry name" value="Oxidored_molyb"/>
    <property type="match status" value="1"/>
</dbReference>
<feature type="non-terminal residue" evidence="2">
    <location>
        <position position="81"/>
    </location>
</feature>
<evidence type="ECO:0000259" key="1">
    <source>
        <dbReference type="Pfam" id="PF00174"/>
    </source>
</evidence>
<gene>
    <name evidence="2" type="ORF">BLA29_014823</name>
</gene>
<reference evidence="2 3" key="1">
    <citation type="submission" date="2017-03" db="EMBL/GenBank/DDBJ databases">
        <title>Genome Survey of Euroglyphus maynei.</title>
        <authorList>
            <person name="Arlian L.G."/>
            <person name="Morgan M.S."/>
            <person name="Rider S.D."/>
        </authorList>
    </citation>
    <scope>NUCLEOTIDE SEQUENCE [LARGE SCALE GENOMIC DNA]</scope>
    <source>
        <strain evidence="2">Arlian Lab</strain>
        <tissue evidence="2">Whole body</tissue>
    </source>
</reference>
<dbReference type="EMBL" id="MUJZ01026401">
    <property type="protein sequence ID" value="OTF78756.1"/>
    <property type="molecule type" value="Genomic_DNA"/>
</dbReference>
<sequence>MNGEPLPADHGYPIRLIAPGIVGARNVKWLGRIVLSDHESTSHWQRNDYKSFPSDKNFATPEEFSRAYAIQEMPIQSAICS</sequence>